<evidence type="ECO:0000313" key="2">
    <source>
        <dbReference type="EMBL" id="CAG9614687.1"/>
    </source>
</evidence>
<evidence type="ECO:0000313" key="3">
    <source>
        <dbReference type="Proteomes" id="UP000789423"/>
    </source>
</evidence>
<dbReference type="PANTHER" id="PTHR42850">
    <property type="entry name" value="METALLOPHOSPHOESTERASE"/>
    <property type="match status" value="1"/>
</dbReference>
<dbReference type="SUPFAM" id="SSF56300">
    <property type="entry name" value="Metallo-dependent phosphatases"/>
    <property type="match status" value="1"/>
</dbReference>
<dbReference type="InterPro" id="IPR004843">
    <property type="entry name" value="Calcineurin-like_PHP"/>
</dbReference>
<dbReference type="InterPro" id="IPR050126">
    <property type="entry name" value="Ap4A_hydrolase"/>
</dbReference>
<dbReference type="GO" id="GO:0008803">
    <property type="term" value="F:bis(5'-nucleosyl)-tetraphosphatase (symmetrical) activity"/>
    <property type="evidence" value="ECO:0007669"/>
    <property type="project" value="UniProtKB-EC"/>
</dbReference>
<reference evidence="2 3" key="1">
    <citation type="submission" date="2021-10" db="EMBL/GenBank/DDBJ databases">
        <authorList>
            <person name="Criscuolo A."/>
        </authorList>
    </citation>
    <scope>NUCLEOTIDE SEQUENCE [LARGE SCALE GENOMIC DNA]</scope>
    <source>
        <strain evidence="3">CIP 111899</strain>
    </source>
</reference>
<accession>A0ABM8YG06</accession>
<evidence type="ECO:0000259" key="1">
    <source>
        <dbReference type="Pfam" id="PF00149"/>
    </source>
</evidence>
<dbReference type="EMBL" id="CAKJTI010000034">
    <property type="protein sequence ID" value="CAG9614687.1"/>
    <property type="molecule type" value="Genomic_DNA"/>
</dbReference>
<dbReference type="InterPro" id="IPR029052">
    <property type="entry name" value="Metallo-depent_PP-like"/>
</dbReference>
<comment type="caution">
    <text evidence="2">The sequence shown here is derived from an EMBL/GenBank/DDBJ whole genome shotgun (WGS) entry which is preliminary data.</text>
</comment>
<protein>
    <submittedName>
        <fullName evidence="2">Bis(5'-nucleosyl)-tetraphosphatase, symmetrical</fullName>
        <ecNumber evidence="2">3.6.1.41</ecNumber>
    </submittedName>
</protein>
<dbReference type="PANTHER" id="PTHR42850:SF4">
    <property type="entry name" value="ZINC-DEPENDENT ENDOPOLYPHOSPHATASE"/>
    <property type="match status" value="1"/>
</dbReference>
<dbReference type="Proteomes" id="UP000789423">
    <property type="component" value="Unassembled WGS sequence"/>
</dbReference>
<feature type="domain" description="Calcineurin-like phosphoesterase" evidence="1">
    <location>
        <begin position="14"/>
        <end position="208"/>
    </location>
</feature>
<organism evidence="2 3">
    <name type="scientific">Bacillus rhizoplanae</name>
    <dbReference type="NCBI Taxonomy" id="2880966"/>
    <lineage>
        <taxon>Bacteria</taxon>
        <taxon>Bacillati</taxon>
        <taxon>Bacillota</taxon>
        <taxon>Bacilli</taxon>
        <taxon>Bacillales</taxon>
        <taxon>Bacillaceae</taxon>
        <taxon>Bacillus</taxon>
    </lineage>
</organism>
<keyword evidence="2" id="KW-0378">Hydrolase</keyword>
<sequence length="364" mass="41366">MDKIKKLSIPNNVRVIVISDIHGELELFKALLEKVNFSTEDYLIINGDLCEKGSNSLGVVSYVMELSAKNPKVHVIEGNCDTLVEELLNENPQLINYLCTKRHSIFNEWLEHLGYFVSEDTNIREVKEILTSHFSKEMEWLTKLPTAIETEDYIFVHAGLEDIENWKDTDRDTAITLPAFLHKSHRANKYVIVGHWPVVNYSSDVPADNPIIDQTKKIIAIDGGNAVKETGQLNAFIIHRSSAGDIFSYTYMDHFPKCKVLKDFRAEPMMVGSITYPLYDIVPVEKNEHFTLCKQLETKQLLYVKNEYLHQNKTGYFTAKTDVSCAQINVSKGDIVSVIDDSCTGYKLIKRDGVVGWVTKDILG</sequence>
<dbReference type="EC" id="3.6.1.41" evidence="2"/>
<dbReference type="Gene3D" id="3.60.21.10">
    <property type="match status" value="1"/>
</dbReference>
<dbReference type="Pfam" id="PF00149">
    <property type="entry name" value="Metallophos"/>
    <property type="match status" value="1"/>
</dbReference>
<keyword evidence="3" id="KW-1185">Reference proteome</keyword>
<dbReference type="RefSeq" id="WP_230576620.1">
    <property type="nucleotide sequence ID" value="NZ_CAKJTI010000034.1"/>
</dbReference>
<name>A0ABM8YG06_9BACI</name>
<proteinExistence type="predicted"/>
<gene>
    <name evidence="2" type="primary">apaH</name>
    <name evidence="2" type="ORF">BACCIP111899_03920</name>
</gene>